<organism evidence="1 2">
    <name type="scientific">Trypanosoma congolense (strain IL3000)</name>
    <dbReference type="NCBI Taxonomy" id="1068625"/>
    <lineage>
        <taxon>Eukaryota</taxon>
        <taxon>Discoba</taxon>
        <taxon>Euglenozoa</taxon>
        <taxon>Kinetoplastea</taxon>
        <taxon>Metakinetoplastina</taxon>
        <taxon>Trypanosomatida</taxon>
        <taxon>Trypanosomatidae</taxon>
        <taxon>Trypanosoma</taxon>
        <taxon>Nannomonas</taxon>
    </lineage>
</organism>
<dbReference type="EMBL" id="CAEQ01002102">
    <property type="protein sequence ID" value="CCD15910.1"/>
    <property type="molecule type" value="Genomic_DNA"/>
</dbReference>
<protein>
    <submittedName>
        <fullName evidence="1">WGS project CAEQ00000000 data, annotated contig 348</fullName>
    </submittedName>
</protein>
<reference evidence="2" key="1">
    <citation type="submission" date="2011-07" db="EMBL/GenBank/DDBJ databases">
        <title>Divergent evolution of antigenic variation in African trypanosomes.</title>
        <authorList>
            <person name="Jackson A.P."/>
            <person name="Berry A."/>
            <person name="Allison H.C."/>
            <person name="Burton P."/>
            <person name="Anderson J."/>
            <person name="Aslett M."/>
            <person name="Brown R."/>
            <person name="Corton N."/>
            <person name="Harris D."/>
            <person name="Hauser H."/>
            <person name="Gamble J."/>
            <person name="Gilderthorp R."/>
            <person name="McQuillan J."/>
            <person name="Quail M.A."/>
            <person name="Sanders M."/>
            <person name="Van Tonder A."/>
            <person name="Ginger M.L."/>
            <person name="Donelson J.E."/>
            <person name="Field M.C."/>
            <person name="Barry J.D."/>
            <person name="Berriman M."/>
            <person name="Hertz-Fowler C."/>
        </authorList>
    </citation>
    <scope>NUCLEOTIDE SEQUENCE [LARGE SCALE GENOMIC DNA]</scope>
    <source>
        <strain evidence="2">IL3000</strain>
    </source>
</reference>
<dbReference type="Proteomes" id="UP000000702">
    <property type="component" value="Unassembled WGS sequence"/>
</dbReference>
<sequence length="191" mass="21192">MRGALKSVDDGNGRCGGSFSRWMRPTPSLWTGWYGGPVECHRSPVECSKRHTRLVTWGRFPCLLQKSRVLGHPHRSIVSPSSFLPPCAVWVCLPRNRNDSFSPVLCPLVFFGGKGNKEKIVSENHNGDGHLSFDGSSVEEESFCVETESCWSDGGGNNGSKSPFGMNLRKYADFLENMFPLPMNTHLGKDK</sequence>
<dbReference type="AlphaFoldDB" id="F9WF42"/>
<evidence type="ECO:0000313" key="2">
    <source>
        <dbReference type="Proteomes" id="UP000000702"/>
    </source>
</evidence>
<comment type="caution">
    <text evidence="1">The sequence shown here is derived from an EMBL/GenBank/DDBJ whole genome shotgun (WGS) entry which is preliminary data.</text>
</comment>
<reference evidence="1 2" key="2">
    <citation type="journal article" date="2012" name="Proc. Natl. Acad. Sci. U.S.A.">
        <title>Antigenic diversity is generated by distinct evolutionary mechanisms in African trypanosome species.</title>
        <authorList>
            <person name="Jackson A.P."/>
            <person name="Berry A."/>
            <person name="Aslett M."/>
            <person name="Allison H.C."/>
            <person name="Burton P."/>
            <person name="Vavrova-Anderson J."/>
            <person name="Brown R."/>
            <person name="Browne H."/>
            <person name="Corton N."/>
            <person name="Hauser H."/>
            <person name="Gamble J."/>
            <person name="Gilderthorp R."/>
            <person name="Marcello L."/>
            <person name="McQuillan J."/>
            <person name="Otto T.D."/>
            <person name="Quail M.A."/>
            <person name="Sanders M.J."/>
            <person name="van Tonder A."/>
            <person name="Ginger M.L."/>
            <person name="Field M.C."/>
            <person name="Barry J.D."/>
            <person name="Hertz-Fowler C."/>
            <person name="Berriman M."/>
        </authorList>
    </citation>
    <scope>NUCLEOTIDE SEQUENCE [LARGE SCALE GENOMIC DNA]</scope>
    <source>
        <strain evidence="1 2">IL3000</strain>
    </source>
</reference>
<evidence type="ECO:0000313" key="1">
    <source>
        <dbReference type="EMBL" id="CCD15910.1"/>
    </source>
</evidence>
<dbReference type="VEuPathDB" id="TriTrypDB:TcIL3000_0_09020"/>
<accession>F9WF42</accession>
<proteinExistence type="predicted"/>
<gene>
    <name evidence="1" type="ORF">TCIL3000_0_09020</name>
</gene>
<name>F9WF42_TRYCI</name>
<keyword evidence="2" id="KW-1185">Reference proteome</keyword>